<dbReference type="Gene3D" id="2.40.128.20">
    <property type="match status" value="1"/>
</dbReference>
<sequence length="183" mass="20648">MHSSSLGMRSLFSMAMLGVYSILLALPTADCEVKEGYKNFPFDAFKRVADFDDIEHDGDLDCLTLRRTVYDQNGPSATYVWMLAGLGGTRKNNGTLHVRSGSEHGKPVFTVGNGHSERTLIYVHTEYEHCTLFKAPYNGREECAVWMTDVTGNNPQHCLDTYEEHCAYQNASYDIDICRQYVI</sequence>
<accession>A0A023GDJ2</accession>
<dbReference type="EMBL" id="GBBM01004628">
    <property type="protein sequence ID" value="JAC30790.1"/>
    <property type="molecule type" value="mRNA"/>
</dbReference>
<evidence type="ECO:0000313" key="2">
    <source>
        <dbReference type="EMBL" id="JAC30790.1"/>
    </source>
</evidence>
<feature type="chain" id="PRO_5001521046" evidence="1">
    <location>
        <begin position="32"/>
        <end position="183"/>
    </location>
</feature>
<dbReference type="AlphaFoldDB" id="A0A023GDJ2"/>
<keyword evidence="1" id="KW-0732">Signal</keyword>
<protein>
    <submittedName>
        <fullName evidence="2">Putative lipocalin-5 1</fullName>
    </submittedName>
</protein>
<proteinExistence type="evidence at transcript level"/>
<organism evidence="2">
    <name type="scientific">Amblyomma triste</name>
    <name type="common">Neotropical tick</name>
    <dbReference type="NCBI Taxonomy" id="251400"/>
    <lineage>
        <taxon>Eukaryota</taxon>
        <taxon>Metazoa</taxon>
        <taxon>Ecdysozoa</taxon>
        <taxon>Arthropoda</taxon>
        <taxon>Chelicerata</taxon>
        <taxon>Arachnida</taxon>
        <taxon>Acari</taxon>
        <taxon>Parasitiformes</taxon>
        <taxon>Ixodida</taxon>
        <taxon>Ixodoidea</taxon>
        <taxon>Ixodidae</taxon>
        <taxon>Amblyomminae</taxon>
        <taxon>Amblyomma</taxon>
    </lineage>
</organism>
<reference evidence="2" key="1">
    <citation type="submission" date="2014-03" db="EMBL/GenBank/DDBJ databases">
        <title>The sialotranscriptome of Amblyomma triste, Amblyomma parvum and Amblyomma cajennense ticks, uncovered by 454-based RNA-seq.</title>
        <authorList>
            <person name="Garcia G.R."/>
            <person name="Gardinassi L.G."/>
            <person name="Ribeiro J.M."/>
            <person name="Anatriello E."/>
            <person name="Ferreira B.R."/>
            <person name="Moreira H.N."/>
            <person name="Mafra C."/>
            <person name="Olegario M.M."/>
            <person name="Szabo P.J."/>
            <person name="Miranda-Santos I.K."/>
            <person name="Maruyama S.R."/>
        </authorList>
    </citation>
    <scope>NUCLEOTIDE SEQUENCE</scope>
    <source>
        <strain evidence="2">Mato Grasso do Sul</strain>
        <tissue evidence="2">Salivary glands</tissue>
    </source>
</reference>
<feature type="signal peptide" evidence="1">
    <location>
        <begin position="1"/>
        <end position="31"/>
    </location>
</feature>
<dbReference type="InterPro" id="IPR012674">
    <property type="entry name" value="Calycin"/>
</dbReference>
<name>A0A023GDJ2_AMBTT</name>
<dbReference type="SUPFAM" id="SSF50814">
    <property type="entry name" value="Lipocalins"/>
    <property type="match status" value="1"/>
</dbReference>
<evidence type="ECO:0000256" key="1">
    <source>
        <dbReference type="SAM" id="SignalP"/>
    </source>
</evidence>